<comment type="caution">
    <text evidence="6">The sequence shown here is derived from an EMBL/GenBank/DDBJ whole genome shotgun (WGS) entry which is preliminary data.</text>
</comment>
<evidence type="ECO:0000256" key="2">
    <source>
        <dbReference type="ARBA" id="ARBA00022801"/>
    </source>
</evidence>
<evidence type="ECO:0000256" key="3">
    <source>
        <dbReference type="SAM" id="MobiDB-lite"/>
    </source>
</evidence>
<dbReference type="InterPro" id="IPR037459">
    <property type="entry name" value="RhgT-like"/>
</dbReference>
<feature type="region of interest" description="Disordered" evidence="3">
    <location>
        <begin position="211"/>
        <end position="235"/>
    </location>
</feature>
<protein>
    <submittedName>
        <fullName evidence="6">Hydrolase</fullName>
    </submittedName>
</protein>
<organism evidence="6 7">
    <name type="scientific">Duganella radicis</name>
    <dbReference type="NCBI Taxonomy" id="551988"/>
    <lineage>
        <taxon>Bacteria</taxon>
        <taxon>Pseudomonadati</taxon>
        <taxon>Pseudomonadota</taxon>
        <taxon>Betaproteobacteria</taxon>
        <taxon>Burkholderiales</taxon>
        <taxon>Oxalobacteraceae</taxon>
        <taxon>Telluria group</taxon>
        <taxon>Duganella</taxon>
    </lineage>
</organism>
<keyword evidence="2 6" id="KW-0378">Hydrolase</keyword>
<feature type="signal peptide" evidence="4">
    <location>
        <begin position="1"/>
        <end position="23"/>
    </location>
</feature>
<dbReference type="OrthoDB" id="191551at2"/>
<dbReference type="Gene3D" id="3.40.50.1110">
    <property type="entry name" value="SGNH hydrolase"/>
    <property type="match status" value="1"/>
</dbReference>
<gene>
    <name evidence="6" type="ORF">GM676_26075</name>
</gene>
<dbReference type="SUPFAM" id="SSF52266">
    <property type="entry name" value="SGNH hydrolase"/>
    <property type="match status" value="1"/>
</dbReference>
<feature type="domain" description="SGNH hydrolase-type esterase" evidence="5">
    <location>
        <begin position="34"/>
        <end position="195"/>
    </location>
</feature>
<proteinExistence type="inferred from homology"/>
<evidence type="ECO:0000313" key="6">
    <source>
        <dbReference type="EMBL" id="MTV41036.1"/>
    </source>
</evidence>
<evidence type="ECO:0000256" key="1">
    <source>
        <dbReference type="ARBA" id="ARBA00008668"/>
    </source>
</evidence>
<dbReference type="EMBL" id="WNKY01000046">
    <property type="protein sequence ID" value="MTV41036.1"/>
    <property type="molecule type" value="Genomic_DNA"/>
</dbReference>
<evidence type="ECO:0000256" key="4">
    <source>
        <dbReference type="SAM" id="SignalP"/>
    </source>
</evidence>
<feature type="chain" id="PRO_5027056052" evidence="4">
    <location>
        <begin position="24"/>
        <end position="268"/>
    </location>
</feature>
<dbReference type="PANTHER" id="PTHR43695:SF1">
    <property type="entry name" value="RHAMNOGALACTURONAN ACETYLESTERASE"/>
    <property type="match status" value="1"/>
</dbReference>
<reference evidence="6 7" key="1">
    <citation type="submission" date="2019-11" db="EMBL/GenBank/DDBJ databases">
        <title>Type strains purchased from KCTC, JCM and DSMZ.</title>
        <authorList>
            <person name="Lu H."/>
        </authorList>
    </citation>
    <scope>NUCLEOTIDE SEQUENCE [LARGE SCALE GENOMIC DNA]</scope>
    <source>
        <strain evidence="6 7">KCTC 22382</strain>
    </source>
</reference>
<dbReference type="RefSeq" id="WP_155467125.1">
    <property type="nucleotide sequence ID" value="NZ_WNKY01000046.1"/>
</dbReference>
<dbReference type="CDD" id="cd01821">
    <property type="entry name" value="Rhamnogalacturan_acetylesterase_like"/>
    <property type="match status" value="1"/>
</dbReference>
<name>A0A6L6PPH1_9BURK</name>
<comment type="similarity">
    <text evidence="1">Belongs to the 'GDSL' lipolytic enzyme family.</text>
</comment>
<sequence>MMKHVFACAMALASLPGAPAAHAGEAQPLRFILIGDSTMARGSGYGDAFCARVAVEDTCINLARAGRSSASFRKEGRWEEVLGLLRAGGAYRATYVLIQFGHNDQPGKPGHSTDLATEFPANLARYAEEAKAAGGKPVLITPLTRRNFVNGVLDNNLRPWAAAALTVASRQDVPALDLNRDSYAAVQAMGQDAADTLAVAPRPADYVAPATLPGTLAAPDAPPPPRHTATQSAFDRTHLGTHGADYFSRMLRDELIATLPELGAHVRP</sequence>
<keyword evidence="4" id="KW-0732">Signal</keyword>
<evidence type="ECO:0000313" key="7">
    <source>
        <dbReference type="Proteomes" id="UP000475582"/>
    </source>
</evidence>
<accession>A0A6L6PPH1</accession>
<dbReference type="Proteomes" id="UP000475582">
    <property type="component" value="Unassembled WGS sequence"/>
</dbReference>
<dbReference type="InterPro" id="IPR013830">
    <property type="entry name" value="SGNH_hydro"/>
</dbReference>
<dbReference type="InterPro" id="IPR036514">
    <property type="entry name" value="SGNH_hydro_sf"/>
</dbReference>
<keyword evidence="7" id="KW-1185">Reference proteome</keyword>
<dbReference type="PANTHER" id="PTHR43695">
    <property type="entry name" value="PUTATIVE (AFU_ORTHOLOGUE AFUA_2G17250)-RELATED"/>
    <property type="match status" value="1"/>
</dbReference>
<dbReference type="Pfam" id="PF13472">
    <property type="entry name" value="Lipase_GDSL_2"/>
    <property type="match status" value="1"/>
</dbReference>
<evidence type="ECO:0000259" key="5">
    <source>
        <dbReference type="Pfam" id="PF13472"/>
    </source>
</evidence>
<dbReference type="AlphaFoldDB" id="A0A6L6PPH1"/>
<dbReference type="GO" id="GO:0016788">
    <property type="term" value="F:hydrolase activity, acting on ester bonds"/>
    <property type="evidence" value="ECO:0007669"/>
    <property type="project" value="UniProtKB-ARBA"/>
</dbReference>